<evidence type="ECO:0000256" key="7">
    <source>
        <dbReference type="ARBA" id="ARBA00023049"/>
    </source>
</evidence>
<dbReference type="InterPro" id="IPR011765">
    <property type="entry name" value="Pept_M16_N"/>
</dbReference>
<feature type="domain" description="Peptidase M16 N-terminal" evidence="10">
    <location>
        <begin position="47"/>
        <end position="171"/>
    </location>
</feature>
<comment type="similarity">
    <text evidence="2 8">Belongs to the peptidase M16 family.</text>
</comment>
<feature type="signal peptide" evidence="9">
    <location>
        <begin position="1"/>
        <end position="26"/>
    </location>
</feature>
<evidence type="ECO:0008006" key="14">
    <source>
        <dbReference type="Google" id="ProtNLM"/>
    </source>
</evidence>
<evidence type="ECO:0000313" key="12">
    <source>
        <dbReference type="EMBL" id="KGN91740.1"/>
    </source>
</evidence>
<feature type="domain" description="Peptidase M16 C-terminal" evidence="11">
    <location>
        <begin position="696"/>
        <end position="873"/>
    </location>
</feature>
<evidence type="ECO:0000256" key="2">
    <source>
        <dbReference type="ARBA" id="ARBA00007261"/>
    </source>
</evidence>
<dbReference type="Proteomes" id="UP000030101">
    <property type="component" value="Unassembled WGS sequence"/>
</dbReference>
<evidence type="ECO:0000256" key="6">
    <source>
        <dbReference type="ARBA" id="ARBA00022833"/>
    </source>
</evidence>
<keyword evidence="6" id="KW-0862">Zinc</keyword>
<dbReference type="RefSeq" id="WP_036792637.1">
    <property type="nucleotide sequence ID" value="NZ_JQZV01000013.1"/>
</dbReference>
<evidence type="ECO:0000256" key="1">
    <source>
        <dbReference type="ARBA" id="ARBA00001947"/>
    </source>
</evidence>
<comment type="cofactor">
    <cofactor evidence="1">
        <name>Zn(2+)</name>
        <dbReference type="ChEBI" id="CHEBI:29105"/>
    </cofactor>
</comment>
<keyword evidence="3" id="KW-0645">Protease</keyword>
<keyword evidence="7" id="KW-0482">Metalloprotease</keyword>
<evidence type="ECO:0000256" key="4">
    <source>
        <dbReference type="ARBA" id="ARBA00022723"/>
    </source>
</evidence>
<evidence type="ECO:0000313" key="13">
    <source>
        <dbReference type="Proteomes" id="UP000030101"/>
    </source>
</evidence>
<dbReference type="SUPFAM" id="SSF63411">
    <property type="entry name" value="LuxS/MPP-like metallohydrolase"/>
    <property type="match status" value="4"/>
</dbReference>
<evidence type="ECO:0000256" key="9">
    <source>
        <dbReference type="SAM" id="SignalP"/>
    </source>
</evidence>
<keyword evidence="9" id="KW-0732">Signal</keyword>
<dbReference type="InterPro" id="IPR007863">
    <property type="entry name" value="Peptidase_M16_C"/>
</dbReference>
<sequence length="947" mass="106043">MNLKKLISRGVALVALLCSFGTVAYAQEIPTDQEVRVGKLDNGLTYIIRRNTEPKERAHFYIAQKVGSILEEDSQSGLAHFLEHMAFNGTKNFPGKNLINYLEKVGVRFGYNLNAYTGFDETVYTIMDAPTTRQGIVDSCLLILHDWSGCISLEEKEIDAERGVITEEWRGGRNAFSRMLEKVLPNIFPEGNLYGKRMPIGSMEVVNGFKYQELRDYYKKWYRPDLQGLIIVGDVDVDYVENKIKEIFKDIPAPGPDAAERVYTKVEDHQEPLIGIATDKESPMTLLMLNYKRDALSREDRASIKGILLEYFSYVVTYAMNERLEEIAHKPNAPFLGAGVEDGSLLGFAVTKDAFGFTAQVKEGGLKEAMNALVAEKNRLIKYGITQSEYDRAKTEFLKNLDNAVKGKANRKNASYAEEYKEYFLKGGMLLTPETKKMMFDQLAPNIPLAGLNQYVQQSLIAPYDNLSIMVLGPEKEGVEMPTKEATLAMYKEANAIAVEPIKETVSNVKLMETLPKPGKVTKVEKNISFGADKWTLSNGAVVYVKPTTLKENQILLSGRSKGGLLPYYEKELDNAKVFGSAIEVGGLAQFSATDLPKVLAGRSASVSTSVDYVGENVSGSSTKDDLETMFQLLYLNFTAKRTDKEAYQAFKERTISNLNSQKANPMSVLPDSISATIFNNDKRVAALSVENLEKANYDRIMAIYKERFSNAGDFTFALVGSFTEEEIKPFVEQYIASLPATKVREKAMGNKVPGTAAKGRVNHFTKTVDTPLAVVVDLYAADGKISLENELKMDLLTAVLSQQYTKSIREEEGGTYGVSVNGSYTRYPVATKRLNIVFNTAPEKAEALNNKVKSELKEMAEKGIDSFYLEKSILNMEKNYHERLNENSYWLGLIWRDIEHGEDFHTDYLKTLKSVTPQDIQAYLKEILANGRYFEVVFKGVKEEGK</sequence>
<keyword evidence="13" id="KW-1185">Reference proteome</keyword>
<organism evidence="12 13">
    <name type="scientific">Porphyromonas canoris</name>
    <dbReference type="NCBI Taxonomy" id="36875"/>
    <lineage>
        <taxon>Bacteria</taxon>
        <taxon>Pseudomonadati</taxon>
        <taxon>Bacteroidota</taxon>
        <taxon>Bacteroidia</taxon>
        <taxon>Bacteroidales</taxon>
        <taxon>Porphyromonadaceae</taxon>
        <taxon>Porphyromonas</taxon>
    </lineage>
</organism>
<dbReference type="Pfam" id="PF00675">
    <property type="entry name" value="Peptidase_M16"/>
    <property type="match status" value="1"/>
</dbReference>
<dbReference type="InterPro" id="IPR050626">
    <property type="entry name" value="Peptidase_M16"/>
</dbReference>
<dbReference type="PANTHER" id="PTHR43690:SF17">
    <property type="entry name" value="PROTEIN YHJJ"/>
    <property type="match status" value="1"/>
</dbReference>
<comment type="caution">
    <text evidence="12">The sequence shown here is derived from an EMBL/GenBank/DDBJ whole genome shotgun (WGS) entry which is preliminary data.</text>
</comment>
<dbReference type="PROSITE" id="PS00143">
    <property type="entry name" value="INSULINASE"/>
    <property type="match status" value="1"/>
</dbReference>
<dbReference type="Gene3D" id="3.30.830.10">
    <property type="entry name" value="Metalloenzyme, LuxS/M16 peptidase-like"/>
    <property type="match status" value="4"/>
</dbReference>
<dbReference type="EMBL" id="JQZV01000013">
    <property type="protein sequence ID" value="KGN91740.1"/>
    <property type="molecule type" value="Genomic_DNA"/>
</dbReference>
<evidence type="ECO:0000259" key="10">
    <source>
        <dbReference type="Pfam" id="PF00675"/>
    </source>
</evidence>
<evidence type="ECO:0000256" key="5">
    <source>
        <dbReference type="ARBA" id="ARBA00022801"/>
    </source>
</evidence>
<dbReference type="Pfam" id="PF05193">
    <property type="entry name" value="Peptidase_M16_C"/>
    <property type="match status" value="2"/>
</dbReference>
<reference evidence="12 13" key="1">
    <citation type="submission" date="2014-08" db="EMBL/GenBank/DDBJ databases">
        <title>Porphyromonas canoris strain:OH2762 Genome sequencing.</title>
        <authorList>
            <person name="Wallis C."/>
            <person name="Deusch O."/>
            <person name="O'Flynn C."/>
            <person name="Davis I."/>
            <person name="Jospin G."/>
            <person name="Darling A.E."/>
            <person name="Coil D.A."/>
            <person name="Alexiev A."/>
            <person name="Horsfall A."/>
            <person name="Kirkwood N."/>
            <person name="Harris S."/>
            <person name="Eisen J.A."/>
        </authorList>
    </citation>
    <scope>NUCLEOTIDE SEQUENCE [LARGE SCALE GENOMIC DNA]</scope>
    <source>
        <strain evidence="13">COT-108 OH2762</strain>
    </source>
</reference>
<proteinExistence type="inferred from homology"/>
<name>A0ABR4XJV9_9PORP</name>
<evidence type="ECO:0000256" key="8">
    <source>
        <dbReference type="RuleBase" id="RU004447"/>
    </source>
</evidence>
<accession>A0ABR4XJV9</accession>
<dbReference type="InterPro" id="IPR011249">
    <property type="entry name" value="Metalloenz_LuxS/M16"/>
</dbReference>
<evidence type="ECO:0000256" key="3">
    <source>
        <dbReference type="ARBA" id="ARBA00022670"/>
    </source>
</evidence>
<dbReference type="PANTHER" id="PTHR43690">
    <property type="entry name" value="NARDILYSIN"/>
    <property type="match status" value="1"/>
</dbReference>
<gene>
    <name evidence="12" type="ORF">HQ43_06480</name>
</gene>
<keyword evidence="4" id="KW-0479">Metal-binding</keyword>
<dbReference type="InterPro" id="IPR001431">
    <property type="entry name" value="Pept_M16_Zn_BS"/>
</dbReference>
<protein>
    <recommendedName>
        <fullName evidence="14">Zinc protease</fullName>
    </recommendedName>
</protein>
<keyword evidence="5" id="KW-0378">Hydrolase</keyword>
<evidence type="ECO:0000259" key="11">
    <source>
        <dbReference type="Pfam" id="PF05193"/>
    </source>
</evidence>
<feature type="domain" description="Peptidase M16 C-terminal" evidence="11">
    <location>
        <begin position="209"/>
        <end position="395"/>
    </location>
</feature>
<feature type="chain" id="PRO_5046421633" description="Zinc protease" evidence="9">
    <location>
        <begin position="27"/>
        <end position="947"/>
    </location>
</feature>